<reference evidence="3" key="1">
    <citation type="submission" date="2013-11" db="EMBL/GenBank/DDBJ databases">
        <title>Genome sequence of the fusiform rust pathogen reveals effectors for host alternation and coevolution with pine.</title>
        <authorList>
            <consortium name="DOE Joint Genome Institute"/>
            <person name="Smith K."/>
            <person name="Pendleton A."/>
            <person name="Kubisiak T."/>
            <person name="Anderson C."/>
            <person name="Salamov A."/>
            <person name="Aerts A."/>
            <person name="Riley R."/>
            <person name="Clum A."/>
            <person name="Lindquist E."/>
            <person name="Ence D."/>
            <person name="Campbell M."/>
            <person name="Kronenberg Z."/>
            <person name="Feau N."/>
            <person name="Dhillon B."/>
            <person name="Hamelin R."/>
            <person name="Burleigh J."/>
            <person name="Smith J."/>
            <person name="Yandell M."/>
            <person name="Nelson C."/>
            <person name="Grigoriev I."/>
            <person name="Davis J."/>
        </authorList>
    </citation>
    <scope>NUCLEOTIDE SEQUENCE</scope>
    <source>
        <strain evidence="3">G11</strain>
    </source>
</reference>
<comment type="caution">
    <text evidence="3">The sequence shown here is derived from an EMBL/GenBank/DDBJ whole genome shotgun (WGS) entry which is preliminary data.</text>
</comment>
<dbReference type="InterPro" id="IPR001251">
    <property type="entry name" value="CRAL-TRIO_dom"/>
</dbReference>
<gene>
    <name evidence="3" type="ORF">CROQUDRAFT_132923</name>
</gene>
<dbReference type="AlphaFoldDB" id="A0A9P6NM95"/>
<name>A0A9P6NM95_9BASI</name>
<dbReference type="Proteomes" id="UP000886653">
    <property type="component" value="Unassembled WGS sequence"/>
</dbReference>
<dbReference type="EMBL" id="MU167256">
    <property type="protein sequence ID" value="KAG0146747.1"/>
    <property type="molecule type" value="Genomic_DNA"/>
</dbReference>
<sequence>MPIPNSLTSTSDLDTIQTIIHHLPKLIVLHQRSKNELLPSLSTSSHLSPQAQQLSAQFIDDKLNLFRFYKRSKFDIDNTLLTLSLTLQWRLNSSIHTISPSQIDPLYLRQPLFFFHPDLKDKWSRPCAILNLKHVCRSDDGSLDGLKQFIAWSWEIGRRYIQHTNSVTLDNLFAQPSTASQLEPSALQLQMVLMVDLKDATLNNLELELLPYFIDLLKNHYPGMVGTIYVLNYGWMYAGMWQVAKRVLPQSALDRIMFPNQKELSEFFEPAHLLVEHGGELVYEYDPTNNPIISQYHSQPTSSSFGDTSTSLTVAAAQPSPTLSRRSSAESLRELFFSAPTTPYPGTPIHHHHQRPSWLSMTTFNTGHHTPVVGRTHQHRHSLSVSKFGEAVAYNLAKQNRNRPGSFKLYLPQSHGVTSEYSSEDSTLTPTDSAPEEDVDEDDVKISISLPHTPWKNLDVRKSSVETWHARIDSASTNLLMIDNAIENPGQLILFFFPSTPSDPIILIYMFILLQNQ</sequence>
<evidence type="ECO:0000313" key="4">
    <source>
        <dbReference type="Proteomes" id="UP000886653"/>
    </source>
</evidence>
<dbReference type="OrthoDB" id="75724at2759"/>
<dbReference type="SUPFAM" id="SSF52087">
    <property type="entry name" value="CRAL/TRIO domain"/>
    <property type="match status" value="1"/>
</dbReference>
<proteinExistence type="predicted"/>
<feature type="compositionally biased region" description="Polar residues" evidence="1">
    <location>
        <begin position="418"/>
        <end position="432"/>
    </location>
</feature>
<keyword evidence="4" id="KW-1185">Reference proteome</keyword>
<organism evidence="3 4">
    <name type="scientific">Cronartium quercuum f. sp. fusiforme G11</name>
    <dbReference type="NCBI Taxonomy" id="708437"/>
    <lineage>
        <taxon>Eukaryota</taxon>
        <taxon>Fungi</taxon>
        <taxon>Dikarya</taxon>
        <taxon>Basidiomycota</taxon>
        <taxon>Pucciniomycotina</taxon>
        <taxon>Pucciniomycetes</taxon>
        <taxon>Pucciniales</taxon>
        <taxon>Coleosporiaceae</taxon>
        <taxon>Cronartium</taxon>
    </lineage>
</organism>
<evidence type="ECO:0000256" key="1">
    <source>
        <dbReference type="SAM" id="MobiDB-lite"/>
    </source>
</evidence>
<dbReference type="CDD" id="cd00170">
    <property type="entry name" value="SEC14"/>
    <property type="match status" value="1"/>
</dbReference>
<dbReference type="InterPro" id="IPR036865">
    <property type="entry name" value="CRAL-TRIO_dom_sf"/>
</dbReference>
<dbReference type="Gene3D" id="3.40.525.10">
    <property type="entry name" value="CRAL-TRIO lipid binding domain"/>
    <property type="match status" value="1"/>
</dbReference>
<dbReference type="PROSITE" id="PS50191">
    <property type="entry name" value="CRAL_TRIO"/>
    <property type="match status" value="1"/>
</dbReference>
<accession>A0A9P6NM95</accession>
<evidence type="ECO:0000259" key="2">
    <source>
        <dbReference type="PROSITE" id="PS50191"/>
    </source>
</evidence>
<dbReference type="PANTHER" id="PTHR46590:SF4">
    <property type="entry name" value="CRAL-TRIO DOMAIN-CONTAINING PROTEIN"/>
    <property type="match status" value="1"/>
</dbReference>
<dbReference type="InterPro" id="IPR052432">
    <property type="entry name" value="PITP/CRAL-TRIO"/>
</dbReference>
<feature type="region of interest" description="Disordered" evidence="1">
    <location>
        <begin position="418"/>
        <end position="441"/>
    </location>
</feature>
<dbReference type="SMART" id="SM00516">
    <property type="entry name" value="SEC14"/>
    <property type="match status" value="1"/>
</dbReference>
<evidence type="ECO:0000313" key="3">
    <source>
        <dbReference type="EMBL" id="KAG0146747.1"/>
    </source>
</evidence>
<dbReference type="PANTHER" id="PTHR46590">
    <property type="entry name" value="PHOSPHATIDYLINOSITOL TRANSFER PROTEIN CSR1-RELATED"/>
    <property type="match status" value="1"/>
</dbReference>
<dbReference type="Pfam" id="PF00650">
    <property type="entry name" value="CRAL_TRIO"/>
    <property type="match status" value="1"/>
</dbReference>
<feature type="domain" description="CRAL-TRIO" evidence="2">
    <location>
        <begin position="100"/>
        <end position="285"/>
    </location>
</feature>
<protein>
    <recommendedName>
        <fullName evidence="2">CRAL-TRIO domain-containing protein</fullName>
    </recommendedName>
</protein>